<feature type="binding site" description="axial binding residue" evidence="9">
    <location>
        <position position="81"/>
    </location>
    <ligand>
        <name>heme c</name>
        <dbReference type="ChEBI" id="CHEBI:61717"/>
        <label>1</label>
    </ligand>
    <ligandPart>
        <name>Fe</name>
        <dbReference type="ChEBI" id="CHEBI:18248"/>
    </ligandPart>
</feature>
<evidence type="ECO:0000256" key="1">
    <source>
        <dbReference type="ARBA" id="ARBA00004418"/>
    </source>
</evidence>
<evidence type="ECO:0000256" key="6">
    <source>
        <dbReference type="ARBA" id="ARBA00022982"/>
    </source>
</evidence>
<feature type="domain" description="Cytochrome c" evidence="11">
    <location>
        <begin position="26"/>
        <end position="104"/>
    </location>
</feature>
<dbReference type="Pfam" id="PF00034">
    <property type="entry name" value="Cytochrom_C"/>
    <property type="match status" value="2"/>
</dbReference>
<dbReference type="AlphaFoldDB" id="A0A081N0C7"/>
<dbReference type="GO" id="GO:0009055">
    <property type="term" value="F:electron transfer activity"/>
    <property type="evidence" value="ECO:0007669"/>
    <property type="project" value="InterPro"/>
</dbReference>
<dbReference type="PANTHER" id="PTHR33751:SF9">
    <property type="entry name" value="CYTOCHROME C4"/>
    <property type="match status" value="1"/>
</dbReference>
<accession>A0A081N0C7</accession>
<dbReference type="PANTHER" id="PTHR33751">
    <property type="entry name" value="CBB3-TYPE CYTOCHROME C OXIDASE SUBUNIT FIXP"/>
    <property type="match status" value="1"/>
</dbReference>
<protein>
    <submittedName>
        <fullName evidence="12">Cytochrome C</fullName>
    </submittedName>
</protein>
<feature type="binding site" description="axial binding residue" evidence="9">
    <location>
        <position position="138"/>
    </location>
    <ligand>
        <name>heme c</name>
        <dbReference type="ChEBI" id="CHEBI:61717"/>
        <label>2</label>
    </ligand>
    <ligandPart>
        <name>Fe</name>
        <dbReference type="ChEBI" id="CHEBI:18248"/>
    </ligandPart>
</feature>
<evidence type="ECO:0000313" key="13">
    <source>
        <dbReference type="Proteomes" id="UP000028006"/>
    </source>
</evidence>
<reference evidence="12 13" key="1">
    <citation type="submission" date="2014-06" db="EMBL/GenBank/DDBJ databases">
        <title>Whole Genome Sequences of Three Symbiotic Endozoicomonas Bacteria.</title>
        <authorList>
            <person name="Neave M.J."/>
            <person name="Apprill A."/>
            <person name="Voolstra C.R."/>
        </authorList>
    </citation>
    <scope>NUCLEOTIDE SEQUENCE [LARGE SCALE GENOMIC DNA]</scope>
    <source>
        <strain evidence="12 13">LMG 24815</strain>
    </source>
</reference>
<dbReference type="Proteomes" id="UP000028006">
    <property type="component" value="Unassembled WGS sequence"/>
</dbReference>
<dbReference type="InterPro" id="IPR036909">
    <property type="entry name" value="Cyt_c-like_dom_sf"/>
</dbReference>
<dbReference type="GO" id="GO:0020037">
    <property type="term" value="F:heme binding"/>
    <property type="evidence" value="ECO:0007669"/>
    <property type="project" value="InterPro"/>
</dbReference>
<feature type="binding site" description="axial binding residue" evidence="9">
    <location>
        <position position="182"/>
    </location>
    <ligand>
        <name>heme c</name>
        <dbReference type="ChEBI" id="CHEBI:61717"/>
        <label>2</label>
    </ligand>
    <ligandPart>
        <name>Fe</name>
        <dbReference type="ChEBI" id="CHEBI:18248"/>
    </ligandPart>
</feature>
<keyword evidence="13" id="KW-1185">Reference proteome</keyword>
<keyword evidence="4 9" id="KW-0479">Metal-binding</keyword>
<feature type="binding site" description="covalent" evidence="8">
    <location>
        <position position="38"/>
    </location>
    <ligand>
        <name>heme c</name>
        <dbReference type="ChEBI" id="CHEBI:61717"/>
        <label>1</label>
    </ligand>
</feature>
<evidence type="ECO:0000256" key="9">
    <source>
        <dbReference type="PIRSR" id="PIRSR000005-2"/>
    </source>
</evidence>
<keyword evidence="5" id="KW-0574">Periplasm</keyword>
<feature type="domain" description="Cytochrome c" evidence="11">
    <location>
        <begin position="113"/>
        <end position="205"/>
    </location>
</feature>
<comment type="subcellular location">
    <subcellularLocation>
        <location evidence="1">Periplasm</location>
    </subcellularLocation>
</comment>
<dbReference type="EMBL" id="JOKG01000005">
    <property type="protein sequence ID" value="KEQ11900.1"/>
    <property type="molecule type" value="Genomic_DNA"/>
</dbReference>
<name>A0A081N0C7_9GAMM</name>
<comment type="caution">
    <text evidence="12">The sequence shown here is derived from an EMBL/GenBank/DDBJ whole genome shotgun (WGS) entry which is preliminary data.</text>
</comment>
<dbReference type="eggNOG" id="COG2863">
    <property type="taxonomic scope" value="Bacteria"/>
</dbReference>
<evidence type="ECO:0000256" key="3">
    <source>
        <dbReference type="ARBA" id="ARBA00022617"/>
    </source>
</evidence>
<comment type="PTM">
    <text evidence="8">Binds 2 heme c groups covalently per subunit.</text>
</comment>
<proteinExistence type="predicted"/>
<keyword evidence="6" id="KW-0249">Electron transport</keyword>
<dbReference type="PROSITE" id="PS51007">
    <property type="entry name" value="CYTC"/>
    <property type="match status" value="2"/>
</dbReference>
<dbReference type="GO" id="GO:0042597">
    <property type="term" value="C:periplasmic space"/>
    <property type="evidence" value="ECO:0007669"/>
    <property type="project" value="UniProtKB-SubCell"/>
</dbReference>
<gene>
    <name evidence="12" type="ORF">GZ77_22540</name>
</gene>
<evidence type="ECO:0000313" key="12">
    <source>
        <dbReference type="EMBL" id="KEQ11900.1"/>
    </source>
</evidence>
<feature type="signal peptide" evidence="10">
    <location>
        <begin position="1"/>
        <end position="24"/>
    </location>
</feature>
<sequence length="205" mass="21766">MKKIILSLLVPLGVSLGVSELAYAKGDAEAGKAKIATCSACHGATGVSAAPNYPNLAGQGERYLIKQIKEIKSGVRSVPEMAPFTGKLTDQDIEDISAFYASQPAVKGVADPEKVALGEKLFRFGDAKKAIPACSACHSPTGKGNFLAGFPYLSGQHPAYTEKQLKEFREGIRVNDGDSKTMRMIAEKLSNKEVEALASYISGLQ</sequence>
<dbReference type="Gene3D" id="1.10.760.10">
    <property type="entry name" value="Cytochrome c-like domain"/>
    <property type="match status" value="2"/>
</dbReference>
<dbReference type="RefSeq" id="WP_034879041.1">
    <property type="nucleotide sequence ID" value="NZ_JOKG01000005.1"/>
</dbReference>
<dbReference type="SUPFAM" id="SSF46626">
    <property type="entry name" value="Cytochrome c"/>
    <property type="match status" value="2"/>
</dbReference>
<dbReference type="PIRSF" id="PIRSF000005">
    <property type="entry name" value="Cytochrome_c4"/>
    <property type="match status" value="1"/>
</dbReference>
<evidence type="ECO:0000256" key="2">
    <source>
        <dbReference type="ARBA" id="ARBA00022448"/>
    </source>
</evidence>
<evidence type="ECO:0000256" key="4">
    <source>
        <dbReference type="ARBA" id="ARBA00022723"/>
    </source>
</evidence>
<evidence type="ECO:0000256" key="7">
    <source>
        <dbReference type="ARBA" id="ARBA00023004"/>
    </source>
</evidence>
<evidence type="ECO:0000259" key="11">
    <source>
        <dbReference type="PROSITE" id="PS51007"/>
    </source>
</evidence>
<feature type="binding site" description="covalent" evidence="8">
    <location>
        <position position="134"/>
    </location>
    <ligand>
        <name>heme c</name>
        <dbReference type="ChEBI" id="CHEBI:61717"/>
        <label>2</label>
    </ligand>
</feature>
<evidence type="ECO:0000256" key="8">
    <source>
        <dbReference type="PIRSR" id="PIRSR000005-1"/>
    </source>
</evidence>
<keyword evidence="7 9" id="KW-0408">Iron</keyword>
<keyword evidence="10" id="KW-0732">Signal</keyword>
<feature type="binding site" description="covalent" evidence="8">
    <location>
        <position position="41"/>
    </location>
    <ligand>
        <name>heme c</name>
        <dbReference type="ChEBI" id="CHEBI:61717"/>
        <label>1</label>
    </ligand>
</feature>
<dbReference type="InterPro" id="IPR024167">
    <property type="entry name" value="Cytochrome_c4-like"/>
</dbReference>
<organism evidence="12 13">
    <name type="scientific">Endozoicomonas montiporae</name>
    <dbReference type="NCBI Taxonomy" id="1027273"/>
    <lineage>
        <taxon>Bacteria</taxon>
        <taxon>Pseudomonadati</taxon>
        <taxon>Pseudomonadota</taxon>
        <taxon>Gammaproteobacteria</taxon>
        <taxon>Oceanospirillales</taxon>
        <taxon>Endozoicomonadaceae</taxon>
        <taxon>Endozoicomonas</taxon>
    </lineage>
</organism>
<feature type="chain" id="PRO_5001760430" evidence="10">
    <location>
        <begin position="25"/>
        <end position="205"/>
    </location>
</feature>
<dbReference type="InterPro" id="IPR050597">
    <property type="entry name" value="Cytochrome_c_Oxidase_Subunit"/>
</dbReference>
<keyword evidence="2" id="KW-0813">Transport</keyword>
<dbReference type="GO" id="GO:0005506">
    <property type="term" value="F:iron ion binding"/>
    <property type="evidence" value="ECO:0007669"/>
    <property type="project" value="InterPro"/>
</dbReference>
<evidence type="ECO:0000256" key="5">
    <source>
        <dbReference type="ARBA" id="ARBA00022764"/>
    </source>
</evidence>
<evidence type="ECO:0000256" key="10">
    <source>
        <dbReference type="SAM" id="SignalP"/>
    </source>
</evidence>
<dbReference type="InterPro" id="IPR009056">
    <property type="entry name" value="Cyt_c-like_dom"/>
</dbReference>
<feature type="binding site" description="covalent" evidence="8">
    <location>
        <position position="137"/>
    </location>
    <ligand>
        <name>heme c</name>
        <dbReference type="ChEBI" id="CHEBI:61717"/>
        <label>2</label>
    </ligand>
</feature>
<feature type="binding site" description="axial binding residue" evidence="9">
    <location>
        <position position="42"/>
    </location>
    <ligand>
        <name>heme c</name>
        <dbReference type="ChEBI" id="CHEBI:61717"/>
        <label>1</label>
    </ligand>
    <ligandPart>
        <name>Fe</name>
        <dbReference type="ChEBI" id="CHEBI:18248"/>
    </ligandPart>
</feature>
<keyword evidence="3 8" id="KW-0349">Heme</keyword>